<evidence type="ECO:0000313" key="1">
    <source>
        <dbReference type="EMBL" id="RFZ32854.1"/>
    </source>
</evidence>
<sequence>MSTEDQVTVDADPYIWPFDGDIAIGRTALVNID</sequence>
<gene>
    <name evidence="1" type="ORF">DAVIS_05373</name>
</gene>
<organism evidence="1 2">
    <name type="scientific">Mycobacterium marinum</name>
    <dbReference type="NCBI Taxonomy" id="1781"/>
    <lineage>
        <taxon>Bacteria</taxon>
        <taxon>Bacillati</taxon>
        <taxon>Actinomycetota</taxon>
        <taxon>Actinomycetes</taxon>
        <taxon>Mycobacteriales</taxon>
        <taxon>Mycobacteriaceae</taxon>
        <taxon>Mycobacterium</taxon>
        <taxon>Mycobacterium ulcerans group</taxon>
    </lineage>
</organism>
<accession>A0A3E2MNL7</accession>
<comment type="caution">
    <text evidence="1">The sequence shown here is derived from an EMBL/GenBank/DDBJ whole genome shotgun (WGS) entry which is preliminary data.</text>
</comment>
<proteinExistence type="predicted"/>
<evidence type="ECO:0000313" key="2">
    <source>
        <dbReference type="Proteomes" id="UP000257451"/>
    </source>
</evidence>
<reference evidence="1 2" key="1">
    <citation type="journal article" date="2018" name="Sci. Rep.">
        <title>Extensive genomic diversity among Mycobacterium marinum strains revealed by whole genome sequencing.</title>
        <authorList>
            <person name="Das S."/>
            <person name="Pettersson B.M."/>
            <person name="Behra P.R."/>
            <person name="Mallick A."/>
            <person name="Cheramie M."/>
            <person name="Ramesh M."/>
            <person name="Shirreff L."/>
            <person name="DuCote T."/>
            <person name="Dasgupta S."/>
            <person name="Ennis D.G."/>
            <person name="Kirsebom L.A."/>
        </authorList>
    </citation>
    <scope>NUCLEOTIDE SEQUENCE [LARGE SCALE GENOMIC DNA]</scope>
    <source>
        <strain evidence="1 2">Davis1</strain>
    </source>
</reference>
<dbReference type="Proteomes" id="UP000257451">
    <property type="component" value="Unassembled WGS sequence"/>
</dbReference>
<dbReference type="EMBL" id="PEDF01000204">
    <property type="protein sequence ID" value="RFZ32854.1"/>
    <property type="molecule type" value="Genomic_DNA"/>
</dbReference>
<protein>
    <submittedName>
        <fullName evidence="1">Uncharacterized protein</fullName>
    </submittedName>
</protein>
<dbReference type="AlphaFoldDB" id="A0A3E2MNL7"/>
<name>A0A3E2MNL7_MYCMR</name>